<evidence type="ECO:0000313" key="2">
    <source>
        <dbReference type="Proteomes" id="UP000053660"/>
    </source>
</evidence>
<dbReference type="AlphaFoldDB" id="A0A0B1SEM2"/>
<keyword evidence="2" id="KW-1185">Reference proteome</keyword>
<dbReference type="EMBL" id="KN583299">
    <property type="protein sequence ID" value="KHJ81987.1"/>
    <property type="molecule type" value="Genomic_DNA"/>
</dbReference>
<evidence type="ECO:0000313" key="1">
    <source>
        <dbReference type="EMBL" id="KHJ81987.1"/>
    </source>
</evidence>
<organism evidence="1 2">
    <name type="scientific">Oesophagostomum dentatum</name>
    <name type="common">Nodular worm</name>
    <dbReference type="NCBI Taxonomy" id="61180"/>
    <lineage>
        <taxon>Eukaryota</taxon>
        <taxon>Metazoa</taxon>
        <taxon>Ecdysozoa</taxon>
        <taxon>Nematoda</taxon>
        <taxon>Chromadorea</taxon>
        <taxon>Rhabditida</taxon>
        <taxon>Rhabditina</taxon>
        <taxon>Rhabditomorpha</taxon>
        <taxon>Strongyloidea</taxon>
        <taxon>Strongylidae</taxon>
        <taxon>Oesophagostomum</taxon>
    </lineage>
</organism>
<dbReference type="Proteomes" id="UP000053660">
    <property type="component" value="Unassembled WGS sequence"/>
</dbReference>
<name>A0A0B1SEM2_OESDE</name>
<proteinExistence type="predicted"/>
<gene>
    <name evidence="1" type="ORF">OESDEN_18322</name>
</gene>
<accession>A0A0B1SEM2</accession>
<sequence length="80" mass="8857">MQNRLDLMKTAYSKADAVAQKFKEGGGVIITMEYGQKSCKIRSTLGTLATDPSYAFSTCEGPLKAQNIRKAFCKGWFKVQ</sequence>
<reference evidence="1 2" key="1">
    <citation type="submission" date="2014-03" db="EMBL/GenBank/DDBJ databases">
        <title>Draft genome of the hookworm Oesophagostomum dentatum.</title>
        <authorList>
            <person name="Mitreva M."/>
        </authorList>
    </citation>
    <scope>NUCLEOTIDE SEQUENCE [LARGE SCALE GENOMIC DNA]</scope>
    <source>
        <strain evidence="1 2">OD-Hann</strain>
    </source>
</reference>
<protein>
    <submittedName>
        <fullName evidence="1">Uncharacterized protein</fullName>
    </submittedName>
</protein>